<reference evidence="2" key="1">
    <citation type="submission" date="2020-10" db="EMBL/GenBank/DDBJ databases">
        <authorList>
            <person name="Gilroy R."/>
        </authorList>
    </citation>
    <scope>NUCLEOTIDE SEQUENCE</scope>
    <source>
        <strain evidence="2">CHK176-22527</strain>
    </source>
</reference>
<keyword evidence="1" id="KW-1133">Transmembrane helix</keyword>
<organism evidence="2 3">
    <name type="scientific">Candidatus Allocopromorpha excrementavium</name>
    <dbReference type="NCBI Taxonomy" id="2840741"/>
    <lineage>
        <taxon>Bacteria</taxon>
        <taxon>Bacillati</taxon>
        <taxon>Bacillota</taxon>
        <taxon>Clostridia</taxon>
        <taxon>Eubacteriales</taxon>
        <taxon>Eubacteriaceae</taxon>
        <taxon>Eubacteriaceae incertae sedis</taxon>
        <taxon>Candidatus Allocopromorpha</taxon>
    </lineage>
</organism>
<dbReference type="AlphaFoldDB" id="A0A9D1HCW0"/>
<feature type="transmembrane region" description="Helical" evidence="1">
    <location>
        <begin position="92"/>
        <end position="111"/>
    </location>
</feature>
<dbReference type="EMBL" id="DVLX01000026">
    <property type="protein sequence ID" value="HIT99060.1"/>
    <property type="molecule type" value="Genomic_DNA"/>
</dbReference>
<keyword evidence="1" id="KW-0812">Transmembrane</keyword>
<comment type="caution">
    <text evidence="2">The sequence shown here is derived from an EMBL/GenBank/DDBJ whole genome shotgun (WGS) entry which is preliminary data.</text>
</comment>
<keyword evidence="1" id="KW-0472">Membrane</keyword>
<gene>
    <name evidence="2" type="ORF">IAD12_02265</name>
</gene>
<sequence length="112" mass="12287">MALGILLILFIVMSLISILGLILMYSVKSEGAKKGTFYAMAVWGMIIAVLGATSAPTNWIIYQVLSWVFGFMGIAGILVYMKYRSEGRCMPAYLLVTASVVLGMVKSYMMII</sequence>
<feature type="transmembrane region" description="Helical" evidence="1">
    <location>
        <begin position="60"/>
        <end position="80"/>
    </location>
</feature>
<accession>A0A9D1HCW0</accession>
<protein>
    <submittedName>
        <fullName evidence="2">Uncharacterized protein</fullName>
    </submittedName>
</protein>
<evidence type="ECO:0000313" key="2">
    <source>
        <dbReference type="EMBL" id="HIT99060.1"/>
    </source>
</evidence>
<proteinExistence type="predicted"/>
<dbReference type="Proteomes" id="UP000824159">
    <property type="component" value="Unassembled WGS sequence"/>
</dbReference>
<feature type="transmembrane region" description="Helical" evidence="1">
    <location>
        <begin position="6"/>
        <end position="25"/>
    </location>
</feature>
<name>A0A9D1HCW0_9FIRM</name>
<feature type="transmembrane region" description="Helical" evidence="1">
    <location>
        <begin position="37"/>
        <end position="54"/>
    </location>
</feature>
<evidence type="ECO:0000313" key="3">
    <source>
        <dbReference type="Proteomes" id="UP000824159"/>
    </source>
</evidence>
<reference evidence="2" key="2">
    <citation type="journal article" date="2021" name="PeerJ">
        <title>Extensive microbial diversity within the chicken gut microbiome revealed by metagenomics and culture.</title>
        <authorList>
            <person name="Gilroy R."/>
            <person name="Ravi A."/>
            <person name="Getino M."/>
            <person name="Pursley I."/>
            <person name="Horton D.L."/>
            <person name="Alikhan N.F."/>
            <person name="Baker D."/>
            <person name="Gharbi K."/>
            <person name="Hall N."/>
            <person name="Watson M."/>
            <person name="Adriaenssens E.M."/>
            <person name="Foster-Nyarko E."/>
            <person name="Jarju S."/>
            <person name="Secka A."/>
            <person name="Antonio M."/>
            <person name="Oren A."/>
            <person name="Chaudhuri R.R."/>
            <person name="La Ragione R."/>
            <person name="Hildebrand F."/>
            <person name="Pallen M.J."/>
        </authorList>
    </citation>
    <scope>NUCLEOTIDE SEQUENCE</scope>
    <source>
        <strain evidence="2">CHK176-22527</strain>
    </source>
</reference>
<evidence type="ECO:0000256" key="1">
    <source>
        <dbReference type="SAM" id="Phobius"/>
    </source>
</evidence>